<keyword evidence="7 17" id="KW-0679">Respiratory chain</keyword>
<evidence type="ECO:0000313" key="20">
    <source>
        <dbReference type="EMBL" id="QGT34993.1"/>
    </source>
</evidence>
<feature type="transmembrane region" description="Helical" evidence="17">
    <location>
        <begin position="341"/>
        <end position="362"/>
    </location>
</feature>
<keyword evidence="11 17" id="KW-1133">Transmembrane helix</keyword>
<evidence type="ECO:0000256" key="14">
    <source>
        <dbReference type="ARBA" id="ARBA00023128"/>
    </source>
</evidence>
<dbReference type="GO" id="GO:0031966">
    <property type="term" value="C:mitochondrial membrane"/>
    <property type="evidence" value="ECO:0007669"/>
    <property type="project" value="UniProtKB-SubCell"/>
</dbReference>
<feature type="transmembrane region" description="Helical" evidence="17">
    <location>
        <begin position="252"/>
        <end position="272"/>
    </location>
</feature>
<evidence type="ECO:0000256" key="15">
    <source>
        <dbReference type="ARBA" id="ARBA00023136"/>
    </source>
</evidence>
<evidence type="ECO:0000256" key="5">
    <source>
        <dbReference type="ARBA" id="ARBA00021006"/>
    </source>
</evidence>
<dbReference type="InterPro" id="IPR000260">
    <property type="entry name" value="NADH4_N"/>
</dbReference>
<keyword evidence="6 17" id="KW-0813">Transport</keyword>
<dbReference type="PANTHER" id="PTHR43507">
    <property type="entry name" value="NADH-UBIQUINONE OXIDOREDUCTASE CHAIN 4"/>
    <property type="match status" value="1"/>
</dbReference>
<evidence type="ECO:0000256" key="10">
    <source>
        <dbReference type="ARBA" id="ARBA00022982"/>
    </source>
</evidence>
<evidence type="ECO:0000256" key="2">
    <source>
        <dbReference type="ARBA" id="ARBA00004225"/>
    </source>
</evidence>
<feature type="transmembrane region" description="Helical" evidence="17">
    <location>
        <begin position="305"/>
        <end position="329"/>
    </location>
</feature>
<evidence type="ECO:0000256" key="6">
    <source>
        <dbReference type="ARBA" id="ARBA00022448"/>
    </source>
</evidence>
<dbReference type="EMBL" id="MN661001">
    <property type="protein sequence ID" value="QGT34993.1"/>
    <property type="molecule type" value="Genomic_DNA"/>
</dbReference>
<feature type="domain" description="NADH:ubiquinone oxidoreductase chain 4 N-terminal" evidence="19">
    <location>
        <begin position="1"/>
        <end position="103"/>
    </location>
</feature>
<evidence type="ECO:0000259" key="18">
    <source>
        <dbReference type="Pfam" id="PF00361"/>
    </source>
</evidence>
<evidence type="ECO:0000256" key="9">
    <source>
        <dbReference type="ARBA" id="ARBA00022967"/>
    </source>
</evidence>
<feature type="transmembrane region" description="Helical" evidence="17">
    <location>
        <begin position="279"/>
        <end position="299"/>
    </location>
</feature>
<organism evidence="20">
    <name type="scientific">Orthonychiurus folsomi</name>
    <dbReference type="NCBI Taxonomy" id="2581074"/>
    <lineage>
        <taxon>Eukaryota</taxon>
        <taxon>Metazoa</taxon>
        <taxon>Ecdysozoa</taxon>
        <taxon>Arthropoda</taxon>
        <taxon>Hexapoda</taxon>
        <taxon>Collembola</taxon>
        <taxon>Poduromorpha</taxon>
        <taxon>Poduroidea</taxon>
        <taxon>Onychiuridae</taxon>
        <taxon>Onychiurinae</taxon>
        <taxon>Orthonychiurus</taxon>
    </lineage>
</organism>
<comment type="catalytic activity">
    <reaction evidence="16 17">
        <text>a ubiquinone + NADH + 5 H(+)(in) = a ubiquinol + NAD(+) + 4 H(+)(out)</text>
        <dbReference type="Rhea" id="RHEA:29091"/>
        <dbReference type="Rhea" id="RHEA-COMP:9565"/>
        <dbReference type="Rhea" id="RHEA-COMP:9566"/>
        <dbReference type="ChEBI" id="CHEBI:15378"/>
        <dbReference type="ChEBI" id="CHEBI:16389"/>
        <dbReference type="ChEBI" id="CHEBI:17976"/>
        <dbReference type="ChEBI" id="CHEBI:57540"/>
        <dbReference type="ChEBI" id="CHEBI:57945"/>
        <dbReference type="EC" id="7.1.1.2"/>
    </reaction>
</comment>
<dbReference type="GO" id="GO:0008137">
    <property type="term" value="F:NADH dehydrogenase (ubiquinone) activity"/>
    <property type="evidence" value="ECO:0007669"/>
    <property type="project" value="UniProtKB-UniRule"/>
</dbReference>
<feature type="transmembrane region" description="Helical" evidence="17">
    <location>
        <begin position="48"/>
        <end position="73"/>
    </location>
</feature>
<dbReference type="GO" id="GO:0015990">
    <property type="term" value="P:electron transport coupled proton transport"/>
    <property type="evidence" value="ECO:0007669"/>
    <property type="project" value="TreeGrafter"/>
</dbReference>
<evidence type="ECO:0000256" key="3">
    <source>
        <dbReference type="ARBA" id="ARBA00009025"/>
    </source>
</evidence>
<keyword evidence="13 17" id="KW-0830">Ubiquinone</keyword>
<evidence type="ECO:0000256" key="13">
    <source>
        <dbReference type="ARBA" id="ARBA00023075"/>
    </source>
</evidence>
<keyword evidence="8 17" id="KW-0812">Transmembrane</keyword>
<dbReference type="InterPro" id="IPR003918">
    <property type="entry name" value="NADH_UbQ_OxRdtase"/>
</dbReference>
<reference evidence="20" key="1">
    <citation type="submission" date="2019-11" db="EMBL/GenBank/DDBJ databases">
        <title>The complete mitochondrial genome of Orthonychiurus folsomi (Collembola: Onychiuridae).</title>
        <authorList>
            <person name="Yao H.-F."/>
            <person name="Sun X."/>
            <person name="Xie Z.-J."/>
            <person name="Dong J."/>
        </authorList>
    </citation>
    <scope>NUCLEOTIDE SEQUENCE</scope>
</reference>
<evidence type="ECO:0000256" key="4">
    <source>
        <dbReference type="ARBA" id="ARBA00012944"/>
    </source>
</evidence>
<evidence type="ECO:0000259" key="19">
    <source>
        <dbReference type="Pfam" id="PF01059"/>
    </source>
</evidence>
<comment type="similarity">
    <text evidence="3 17">Belongs to the complex I subunit 4 family.</text>
</comment>
<dbReference type="PRINTS" id="PR01437">
    <property type="entry name" value="NUOXDRDTASE4"/>
</dbReference>
<protein>
    <recommendedName>
        <fullName evidence="5 17">NADH-ubiquinone oxidoreductase chain 4</fullName>
        <ecNumber evidence="4 17">7.1.1.2</ecNumber>
    </recommendedName>
</protein>
<evidence type="ECO:0000256" key="11">
    <source>
        <dbReference type="ARBA" id="ARBA00022989"/>
    </source>
</evidence>
<feature type="transmembrane region" description="Helical" evidence="17">
    <location>
        <begin position="110"/>
        <end position="132"/>
    </location>
</feature>
<evidence type="ECO:0000256" key="7">
    <source>
        <dbReference type="ARBA" id="ARBA00022660"/>
    </source>
</evidence>
<accession>A0A650DQY5</accession>
<evidence type="ECO:0000256" key="17">
    <source>
        <dbReference type="RuleBase" id="RU003297"/>
    </source>
</evidence>
<feature type="transmembrane region" description="Helical" evidence="17">
    <location>
        <begin position="21"/>
        <end position="42"/>
    </location>
</feature>
<dbReference type="Pfam" id="PF01059">
    <property type="entry name" value="Oxidored_q5_N"/>
    <property type="match status" value="1"/>
</dbReference>
<dbReference type="GO" id="GO:0048039">
    <property type="term" value="F:ubiquinone binding"/>
    <property type="evidence" value="ECO:0007669"/>
    <property type="project" value="TreeGrafter"/>
</dbReference>
<feature type="transmembrane region" description="Helical" evidence="17">
    <location>
        <begin position="188"/>
        <end position="211"/>
    </location>
</feature>
<feature type="transmembrane region" description="Helical" evidence="17">
    <location>
        <begin position="139"/>
        <end position="162"/>
    </location>
</feature>
<dbReference type="InterPro" id="IPR001750">
    <property type="entry name" value="ND/Mrp_TM"/>
</dbReference>
<feature type="transmembrane region" description="Helical" evidence="17">
    <location>
        <begin position="374"/>
        <end position="406"/>
    </location>
</feature>
<dbReference type="Pfam" id="PF00361">
    <property type="entry name" value="Proton_antipo_M"/>
    <property type="match status" value="1"/>
</dbReference>
<dbReference type="GO" id="GO:0003954">
    <property type="term" value="F:NADH dehydrogenase activity"/>
    <property type="evidence" value="ECO:0007669"/>
    <property type="project" value="TreeGrafter"/>
</dbReference>
<name>A0A650DQY5_9HEXA</name>
<feature type="transmembrane region" description="Helical" evidence="17">
    <location>
        <begin position="223"/>
        <end position="246"/>
    </location>
</feature>
<comment type="function">
    <text evidence="17">Core subunit of the mitochondrial membrane respiratory chain NADH dehydrogenase (Complex I) which catalyzes electron transfer from NADH through the respiratory chain, using ubiquinone as an electron acceptor. Essential for the catalytic activity and assembly of complex I.</text>
</comment>
<feature type="domain" description="NADH:quinone oxidoreductase/Mrp antiporter transmembrane" evidence="18">
    <location>
        <begin position="108"/>
        <end position="397"/>
    </location>
</feature>
<comment type="function">
    <text evidence="1">Core subunit of the mitochondrial membrane respiratory chain NADH dehydrogenase (Complex I) that is believed to belong to the minimal assembly required for catalysis. Complex I functions in the transfer of electrons from NADH to the respiratory chain. The immediate electron acceptor for the enzyme is believed to be ubiquinone.</text>
</comment>
<keyword evidence="9" id="KW-1278">Translocase</keyword>
<gene>
    <name evidence="20" type="primary">ND4</name>
</gene>
<dbReference type="GO" id="GO:0042773">
    <property type="term" value="P:ATP synthesis coupled electron transport"/>
    <property type="evidence" value="ECO:0007669"/>
    <property type="project" value="InterPro"/>
</dbReference>
<evidence type="ECO:0000256" key="12">
    <source>
        <dbReference type="ARBA" id="ARBA00023027"/>
    </source>
</evidence>
<comment type="subcellular location">
    <subcellularLocation>
        <location evidence="2 17">Mitochondrion membrane</location>
        <topology evidence="2 17">Multi-pass membrane protein</topology>
    </subcellularLocation>
</comment>
<evidence type="ECO:0000256" key="1">
    <source>
        <dbReference type="ARBA" id="ARBA00003257"/>
    </source>
</evidence>
<keyword evidence="14 17" id="KW-0496">Mitochondrion</keyword>
<geneLocation type="mitochondrion" evidence="20"/>
<dbReference type="EC" id="7.1.1.2" evidence="4 17"/>
<dbReference type="AlphaFoldDB" id="A0A650DQY5"/>
<evidence type="ECO:0000256" key="16">
    <source>
        <dbReference type="ARBA" id="ARBA00049551"/>
    </source>
</evidence>
<keyword evidence="12 17" id="KW-0520">NAD</keyword>
<dbReference type="PANTHER" id="PTHR43507:SF20">
    <property type="entry name" value="NADH-UBIQUINONE OXIDOREDUCTASE CHAIN 4"/>
    <property type="match status" value="1"/>
</dbReference>
<proteinExistence type="inferred from homology"/>
<feature type="transmembrane region" description="Helical" evidence="17">
    <location>
        <begin position="85"/>
        <end position="104"/>
    </location>
</feature>
<evidence type="ECO:0000256" key="8">
    <source>
        <dbReference type="ARBA" id="ARBA00022692"/>
    </source>
</evidence>
<keyword evidence="10 17" id="KW-0249">Electron transport</keyword>
<keyword evidence="15 17" id="KW-0472">Membrane</keyword>
<sequence>MMKLMMMMIWIFLASLGKKNWWVVSSLVMIGLWFMLEILPFSESLNHLMSWVVVDFIGFSLMFLSFYLTILMINSSWLIKKVDYFFNYFMLSVIMLLMVLLMCFSVSSLILFYFFFEVSLIPTLFIIMGWGFQLERVQAGVYFLFYTISASLPLLLNLVYYYSSNGSFILGLLVLTMGGMEVTEMLEWFFLLSLIMAFLVKLPMFMFHLWLPKAHVEAPVAGSMILAGVLLKLGGYGLMRVFPLVISSSLKYSFIFMSLGLASMVFVGMMCWRLNDLKALVAYSSVAHMGLVMCGLMTFVSYGNIGVLVMMIGHGLSSSGMFCLVNMVYERFGSRSLYLNKGILLMLPVLSYLFFLLCAANISAPPTINLLGEIFLLVSVMGFSFYIMLLFSLGSFFGAVFTLFLYSFSQHGKSYKLAEGLGSVNINEFHLILMHLIPLNILVLKSDLFFC</sequence>